<comment type="caution">
    <text evidence="2">The sequence shown here is derived from an EMBL/GenBank/DDBJ whole genome shotgun (WGS) entry which is preliminary data.</text>
</comment>
<evidence type="ECO:0000313" key="2">
    <source>
        <dbReference type="EMBL" id="KGN33955.1"/>
    </source>
</evidence>
<keyword evidence="3" id="KW-1185">Reference proteome</keyword>
<feature type="transmembrane region" description="Helical" evidence="1">
    <location>
        <begin position="37"/>
        <end position="55"/>
    </location>
</feature>
<gene>
    <name evidence="2" type="ORF">N802_07930</name>
</gene>
<organism evidence="2 3">
    <name type="scientific">Knoellia sinensis KCTC 19936</name>
    <dbReference type="NCBI Taxonomy" id="1385520"/>
    <lineage>
        <taxon>Bacteria</taxon>
        <taxon>Bacillati</taxon>
        <taxon>Actinomycetota</taxon>
        <taxon>Actinomycetes</taxon>
        <taxon>Micrococcales</taxon>
        <taxon>Intrasporangiaceae</taxon>
        <taxon>Knoellia</taxon>
    </lineage>
</organism>
<name>A0A0A0J956_9MICO</name>
<dbReference type="Proteomes" id="UP000030002">
    <property type="component" value="Unassembled WGS sequence"/>
</dbReference>
<accession>A0A0A0J956</accession>
<reference evidence="2 3" key="1">
    <citation type="submission" date="2013-08" db="EMBL/GenBank/DDBJ databases">
        <title>The genome sequence of Knoellia sinensis.</title>
        <authorList>
            <person name="Zhu W."/>
            <person name="Wang G."/>
        </authorList>
    </citation>
    <scope>NUCLEOTIDE SEQUENCE [LARGE SCALE GENOMIC DNA]</scope>
    <source>
        <strain evidence="2 3">KCTC 19936</strain>
    </source>
</reference>
<keyword evidence="1" id="KW-0812">Transmembrane</keyword>
<sequence length="68" mass="7494">MRVLMAGVVGALAVVFTVMSLITLERADVIEGHHQRWLVLILSPLVGPIAATSYWEKSKPREDGEPTH</sequence>
<dbReference type="AlphaFoldDB" id="A0A0A0J956"/>
<dbReference type="RefSeq" id="WP_035913261.1">
    <property type="nucleotide sequence ID" value="NZ_AVPJ01000003.1"/>
</dbReference>
<evidence type="ECO:0000256" key="1">
    <source>
        <dbReference type="SAM" id="Phobius"/>
    </source>
</evidence>
<protein>
    <submittedName>
        <fullName evidence="2">Uncharacterized protein</fullName>
    </submittedName>
</protein>
<evidence type="ECO:0000313" key="3">
    <source>
        <dbReference type="Proteomes" id="UP000030002"/>
    </source>
</evidence>
<dbReference type="EMBL" id="AVPJ01000003">
    <property type="protein sequence ID" value="KGN33955.1"/>
    <property type="molecule type" value="Genomic_DNA"/>
</dbReference>
<keyword evidence="1" id="KW-0472">Membrane</keyword>
<proteinExistence type="predicted"/>
<keyword evidence="1" id="KW-1133">Transmembrane helix</keyword>